<name>A0A1X7N0V5_9LACT</name>
<dbReference type="PANTHER" id="PTHR34040">
    <property type="entry name" value="FLAGELLAR BIOSYNTHETIC PROTEIN FLIQ"/>
    <property type="match status" value="1"/>
</dbReference>
<dbReference type="Proteomes" id="UP000193435">
    <property type="component" value="Unassembled WGS sequence"/>
</dbReference>
<reference evidence="10 11" key="1">
    <citation type="submission" date="2017-04" db="EMBL/GenBank/DDBJ databases">
        <authorList>
            <person name="Afonso C.L."/>
            <person name="Miller P.J."/>
            <person name="Scott M.A."/>
            <person name="Spackman E."/>
            <person name="Goraichik I."/>
            <person name="Dimitrov K.M."/>
            <person name="Suarez D.L."/>
            <person name="Swayne D.E."/>
        </authorList>
    </citation>
    <scope>NUCLEOTIDE SEQUENCE [LARGE SCALE GENOMIC DNA]</scope>
    <source>
        <strain evidence="10 11">LMG26642</strain>
    </source>
</reference>
<evidence type="ECO:0000256" key="1">
    <source>
        <dbReference type="ARBA" id="ARBA00004651"/>
    </source>
</evidence>
<protein>
    <recommendedName>
        <fullName evidence="3 9">Flagellar biosynthetic protein FliQ</fullName>
    </recommendedName>
</protein>
<dbReference type="STRING" id="1073423.SAMN04488700_1211"/>
<evidence type="ECO:0000256" key="7">
    <source>
        <dbReference type="ARBA" id="ARBA00023136"/>
    </source>
</evidence>
<keyword evidence="10" id="KW-0282">Flagellum</keyword>
<dbReference type="Pfam" id="PF01313">
    <property type="entry name" value="Bac_export_3"/>
    <property type="match status" value="1"/>
</dbReference>
<evidence type="ECO:0000256" key="4">
    <source>
        <dbReference type="ARBA" id="ARBA00022475"/>
    </source>
</evidence>
<dbReference type="GO" id="GO:0005886">
    <property type="term" value="C:plasma membrane"/>
    <property type="evidence" value="ECO:0007669"/>
    <property type="project" value="UniProtKB-SubCell"/>
</dbReference>
<comment type="function">
    <text evidence="9">Role in flagellar biosynthesis.</text>
</comment>
<dbReference type="EMBL" id="FXBJ01000002">
    <property type="protein sequence ID" value="SMH30864.1"/>
    <property type="molecule type" value="Genomic_DNA"/>
</dbReference>
<keyword evidence="11" id="KW-1185">Reference proteome</keyword>
<dbReference type="NCBIfam" id="TIGR01402">
    <property type="entry name" value="fliQ"/>
    <property type="match status" value="1"/>
</dbReference>
<dbReference type="OrthoDB" id="9806440at2"/>
<evidence type="ECO:0000313" key="11">
    <source>
        <dbReference type="Proteomes" id="UP000193435"/>
    </source>
</evidence>
<feature type="transmembrane region" description="Helical" evidence="9">
    <location>
        <begin position="12"/>
        <end position="35"/>
    </location>
</feature>
<organism evidence="10 11">
    <name type="scientific">Carnobacterium iners</name>
    <dbReference type="NCBI Taxonomy" id="1073423"/>
    <lineage>
        <taxon>Bacteria</taxon>
        <taxon>Bacillati</taxon>
        <taxon>Bacillota</taxon>
        <taxon>Bacilli</taxon>
        <taxon>Lactobacillales</taxon>
        <taxon>Carnobacteriaceae</taxon>
        <taxon>Carnobacterium</taxon>
    </lineage>
</organism>
<accession>A0A1X7N0V5</accession>
<keyword evidence="10" id="KW-0966">Cell projection</keyword>
<gene>
    <name evidence="9" type="primary">fliQ</name>
    <name evidence="10" type="ORF">SAMN04488700_1211</name>
</gene>
<dbReference type="InterPro" id="IPR006305">
    <property type="entry name" value="FliQ"/>
</dbReference>
<dbReference type="RefSeq" id="WP_085559392.1">
    <property type="nucleotide sequence ID" value="NZ_FOAH01000001.1"/>
</dbReference>
<evidence type="ECO:0000256" key="9">
    <source>
        <dbReference type="RuleBase" id="RU364090"/>
    </source>
</evidence>
<keyword evidence="8 9" id="KW-0975">Bacterial flagellum</keyword>
<comment type="subcellular location">
    <subcellularLocation>
        <location evidence="1 9">Cell membrane</location>
        <topology evidence="1">Multi-pass membrane protein</topology>
    </subcellularLocation>
    <subcellularLocation>
        <location evidence="9">Bacterial flagellum basal body</location>
    </subcellularLocation>
</comment>
<dbReference type="PANTHER" id="PTHR34040:SF2">
    <property type="entry name" value="FLAGELLAR BIOSYNTHETIC PROTEIN FLIQ"/>
    <property type="match status" value="1"/>
</dbReference>
<evidence type="ECO:0000256" key="3">
    <source>
        <dbReference type="ARBA" id="ARBA00021718"/>
    </source>
</evidence>
<dbReference type="GO" id="GO:0009425">
    <property type="term" value="C:bacterial-type flagellum basal body"/>
    <property type="evidence" value="ECO:0007669"/>
    <property type="project" value="UniProtKB-SubCell"/>
</dbReference>
<comment type="similarity">
    <text evidence="2 9">Belongs to the FliQ/MopD/SpaQ family.</text>
</comment>
<keyword evidence="5 9" id="KW-0812">Transmembrane</keyword>
<dbReference type="AlphaFoldDB" id="A0A1X7N0V5"/>
<keyword evidence="6 9" id="KW-1133">Transmembrane helix</keyword>
<keyword evidence="10" id="KW-0969">Cilium</keyword>
<evidence type="ECO:0000256" key="2">
    <source>
        <dbReference type="ARBA" id="ARBA00006156"/>
    </source>
</evidence>
<evidence type="ECO:0000256" key="5">
    <source>
        <dbReference type="ARBA" id="ARBA00022692"/>
    </source>
</evidence>
<evidence type="ECO:0000256" key="8">
    <source>
        <dbReference type="ARBA" id="ARBA00023143"/>
    </source>
</evidence>
<dbReference type="InterPro" id="IPR002191">
    <property type="entry name" value="Bac_export_3"/>
</dbReference>
<dbReference type="PIRSF" id="PIRSF004669">
    <property type="entry name" value="FliQ"/>
    <property type="match status" value="1"/>
</dbReference>
<keyword evidence="4 9" id="KW-1003">Cell membrane</keyword>
<evidence type="ECO:0000313" key="10">
    <source>
        <dbReference type="EMBL" id="SMH30864.1"/>
    </source>
</evidence>
<sequence>MTIVKVLDIIREAFTTMIVVAGPVLIIALVVGLLISILQATTQLQEQTLSFVPKILAVVVSLIVFGNFMLNALIGFTQKIFEMIAML</sequence>
<proteinExistence type="inferred from homology"/>
<evidence type="ECO:0000256" key="6">
    <source>
        <dbReference type="ARBA" id="ARBA00022989"/>
    </source>
</evidence>
<dbReference type="GO" id="GO:0009306">
    <property type="term" value="P:protein secretion"/>
    <property type="evidence" value="ECO:0007669"/>
    <property type="project" value="InterPro"/>
</dbReference>
<dbReference type="PRINTS" id="PR00952">
    <property type="entry name" value="TYPE3IMQPROT"/>
</dbReference>
<keyword evidence="7 9" id="KW-0472">Membrane</keyword>
<feature type="transmembrane region" description="Helical" evidence="9">
    <location>
        <begin position="55"/>
        <end position="76"/>
    </location>
</feature>
<dbReference type="GO" id="GO:0044780">
    <property type="term" value="P:bacterial-type flagellum assembly"/>
    <property type="evidence" value="ECO:0007669"/>
    <property type="project" value="InterPro"/>
</dbReference>